<keyword evidence="1" id="KW-0732">Signal</keyword>
<keyword evidence="3" id="KW-1185">Reference proteome</keyword>
<name>A0A1H0XSJ9_9FLAO</name>
<dbReference type="OrthoDB" id="1340656at2"/>
<dbReference type="AlphaFoldDB" id="A0A1H0XSJ9"/>
<organism evidence="2 3">
    <name type="scientific">Chryseobacterium soldanellicola</name>
    <dbReference type="NCBI Taxonomy" id="311333"/>
    <lineage>
        <taxon>Bacteria</taxon>
        <taxon>Pseudomonadati</taxon>
        <taxon>Bacteroidota</taxon>
        <taxon>Flavobacteriia</taxon>
        <taxon>Flavobacteriales</taxon>
        <taxon>Weeksellaceae</taxon>
        <taxon>Chryseobacterium group</taxon>
        <taxon>Chryseobacterium</taxon>
    </lineage>
</organism>
<sequence length="371" mass="38386">MKKQLLFFLIALTGLFSTVIAQVGINTSTPHAPLQFKNETVNRKIVLYETVNDDNQYYGFGVNPGVLRYQTDVTATDHAFFAGTGATTSNELMRIKGTGNVGIATSAPLAKLDIIGTTFGIRNSVTSGSWDNLWFNVTPSIPSINASGAESGLQFNVGSNSVGAYGDSQTLTTVATMLATGNMGVGTTTPTNKLDVNGTTRVRTITPVSGATVVTPVYSDANGVLVKASPSATYGGLTSNTSGNILSGATGTVITGMVDGGIYKAVVIVGDACADIGTAEFYVNNISSNSYFSINGLGGLLSSGGTNKSPAFNQVNRNTITVTWTGKVGCAGGDNPTSFNYTLTIPSAGTINVTNNGNITKAYTIVLTRIN</sequence>
<reference evidence="3" key="1">
    <citation type="submission" date="2016-10" db="EMBL/GenBank/DDBJ databases">
        <authorList>
            <person name="Varghese N."/>
            <person name="Submissions S."/>
        </authorList>
    </citation>
    <scope>NUCLEOTIDE SEQUENCE [LARGE SCALE GENOMIC DNA]</scope>
    <source>
        <strain evidence="3">DSM 17072</strain>
    </source>
</reference>
<accession>A0A1H0XSJ9</accession>
<evidence type="ECO:0000256" key="1">
    <source>
        <dbReference type="SAM" id="SignalP"/>
    </source>
</evidence>
<protein>
    <submittedName>
        <fullName evidence="2">Uncharacterized protein</fullName>
    </submittedName>
</protein>
<dbReference type="RefSeq" id="WP_089752832.1">
    <property type="nucleotide sequence ID" value="NZ_FNKL01000001.1"/>
</dbReference>
<evidence type="ECO:0000313" key="3">
    <source>
        <dbReference type="Proteomes" id="UP000199627"/>
    </source>
</evidence>
<feature type="chain" id="PRO_5011638676" evidence="1">
    <location>
        <begin position="22"/>
        <end position="371"/>
    </location>
</feature>
<dbReference type="EMBL" id="FNKL01000001">
    <property type="protein sequence ID" value="SDQ05872.1"/>
    <property type="molecule type" value="Genomic_DNA"/>
</dbReference>
<evidence type="ECO:0000313" key="2">
    <source>
        <dbReference type="EMBL" id="SDQ05872.1"/>
    </source>
</evidence>
<dbReference type="Proteomes" id="UP000199627">
    <property type="component" value="Unassembled WGS sequence"/>
</dbReference>
<dbReference type="STRING" id="311333.SAMN05421664_0224"/>
<feature type="signal peptide" evidence="1">
    <location>
        <begin position="1"/>
        <end position="21"/>
    </location>
</feature>
<proteinExistence type="predicted"/>
<gene>
    <name evidence="2" type="ORF">SAMN05421664_0224</name>
</gene>